<proteinExistence type="predicted"/>
<accession>A0A915IRM8</accession>
<keyword evidence="2" id="KW-1185">Reference proteome</keyword>
<feature type="compositionally biased region" description="Polar residues" evidence="1">
    <location>
        <begin position="35"/>
        <end position="47"/>
    </location>
</feature>
<protein>
    <submittedName>
        <fullName evidence="3">Uncharacterized protein</fullName>
    </submittedName>
</protein>
<feature type="compositionally biased region" description="Basic and acidic residues" evidence="1">
    <location>
        <begin position="68"/>
        <end position="114"/>
    </location>
</feature>
<feature type="compositionally biased region" description="Basic and acidic residues" evidence="1">
    <location>
        <begin position="50"/>
        <end position="61"/>
    </location>
</feature>
<feature type="region of interest" description="Disordered" evidence="1">
    <location>
        <begin position="28"/>
        <end position="114"/>
    </location>
</feature>
<dbReference type="Proteomes" id="UP000887565">
    <property type="component" value="Unplaced"/>
</dbReference>
<evidence type="ECO:0000313" key="2">
    <source>
        <dbReference type="Proteomes" id="UP000887565"/>
    </source>
</evidence>
<sequence>MARRKLLPLRVLPPTILLSDCPTMVLQPIPRPRTNPLSLMPSRTYTSSHRRNDANQYEHSHQQLQSHRNVDQYDSRHDPPHPYEDCYQDDPHDDHNDYQCHPHVASDTHQCRRH</sequence>
<name>A0A915IRM8_ROMCU</name>
<reference evidence="3" key="1">
    <citation type="submission" date="2022-11" db="UniProtKB">
        <authorList>
            <consortium name="WormBaseParasite"/>
        </authorList>
    </citation>
    <scope>IDENTIFICATION</scope>
</reference>
<evidence type="ECO:0000256" key="1">
    <source>
        <dbReference type="SAM" id="MobiDB-lite"/>
    </source>
</evidence>
<dbReference type="WBParaSite" id="nRc.2.0.1.t16677-RA">
    <property type="protein sequence ID" value="nRc.2.0.1.t16677-RA"/>
    <property type="gene ID" value="nRc.2.0.1.g16677"/>
</dbReference>
<organism evidence="2 3">
    <name type="scientific">Romanomermis culicivorax</name>
    <name type="common">Nematode worm</name>
    <dbReference type="NCBI Taxonomy" id="13658"/>
    <lineage>
        <taxon>Eukaryota</taxon>
        <taxon>Metazoa</taxon>
        <taxon>Ecdysozoa</taxon>
        <taxon>Nematoda</taxon>
        <taxon>Enoplea</taxon>
        <taxon>Dorylaimia</taxon>
        <taxon>Mermithida</taxon>
        <taxon>Mermithoidea</taxon>
        <taxon>Mermithidae</taxon>
        <taxon>Romanomermis</taxon>
    </lineage>
</organism>
<evidence type="ECO:0000313" key="3">
    <source>
        <dbReference type="WBParaSite" id="nRc.2.0.1.t16677-RA"/>
    </source>
</evidence>
<dbReference type="AlphaFoldDB" id="A0A915IRM8"/>